<dbReference type="AlphaFoldDB" id="A0A9J6GY03"/>
<proteinExistence type="predicted"/>
<dbReference type="OrthoDB" id="197419at2759"/>
<comment type="catalytic activity">
    <reaction evidence="1">
        <text>an N-(acyl)-sphingosylphosphoethanolamine = an N-(acyl)-sphingosyl-1,3-cyclic phosphate + ethanolamine</text>
        <dbReference type="Rhea" id="RHEA:60648"/>
        <dbReference type="ChEBI" id="CHEBI:57603"/>
        <dbReference type="ChEBI" id="CHEBI:143891"/>
        <dbReference type="ChEBI" id="CHEBI:143892"/>
    </reaction>
</comment>
<evidence type="ECO:0000256" key="1">
    <source>
        <dbReference type="ARBA" id="ARBA00000110"/>
    </source>
</evidence>
<dbReference type="PROSITE" id="PS51257">
    <property type="entry name" value="PROKAR_LIPOPROTEIN"/>
    <property type="match status" value="1"/>
</dbReference>
<dbReference type="InterPro" id="IPR017946">
    <property type="entry name" value="PLC-like_Pdiesterase_TIM-brl"/>
</dbReference>
<evidence type="ECO:0000256" key="2">
    <source>
        <dbReference type="ARBA" id="ARBA00022723"/>
    </source>
</evidence>
<keyword evidence="4" id="KW-1015">Disulfide bond</keyword>
<dbReference type="PROSITE" id="PS51704">
    <property type="entry name" value="GP_PDE"/>
    <property type="match status" value="1"/>
</dbReference>
<dbReference type="EMBL" id="JABSTR010000010">
    <property type="protein sequence ID" value="KAH9379552.1"/>
    <property type="molecule type" value="Genomic_DNA"/>
</dbReference>
<comment type="caution">
    <text evidence="7">The sequence shown here is derived from an EMBL/GenBank/DDBJ whole genome shotgun (WGS) entry which is preliminary data.</text>
</comment>
<evidence type="ECO:0000313" key="7">
    <source>
        <dbReference type="EMBL" id="KAH9379552.1"/>
    </source>
</evidence>
<dbReference type="Pfam" id="PF03009">
    <property type="entry name" value="GDPD"/>
    <property type="match status" value="1"/>
</dbReference>
<dbReference type="SUPFAM" id="SSF51695">
    <property type="entry name" value="PLC-like phosphodiesterases"/>
    <property type="match status" value="1"/>
</dbReference>
<dbReference type="CDD" id="cd08573">
    <property type="entry name" value="GDPD_GDE1"/>
    <property type="match status" value="1"/>
</dbReference>
<dbReference type="GO" id="GO:0016829">
    <property type="term" value="F:lyase activity"/>
    <property type="evidence" value="ECO:0007669"/>
    <property type="project" value="UniProtKB-KW"/>
</dbReference>
<dbReference type="InterPro" id="IPR030395">
    <property type="entry name" value="GP_PDE_dom"/>
</dbReference>
<accession>A0A9J6GY03</accession>
<dbReference type="GO" id="GO:0005886">
    <property type="term" value="C:plasma membrane"/>
    <property type="evidence" value="ECO:0007669"/>
    <property type="project" value="TreeGrafter"/>
</dbReference>
<dbReference type="GO" id="GO:0006644">
    <property type="term" value="P:phospholipid metabolic process"/>
    <property type="evidence" value="ECO:0007669"/>
    <property type="project" value="TreeGrafter"/>
</dbReference>
<dbReference type="VEuPathDB" id="VectorBase:HLOH_052847"/>
<dbReference type="Proteomes" id="UP000821853">
    <property type="component" value="Chromosome 8"/>
</dbReference>
<dbReference type="GO" id="GO:0008889">
    <property type="term" value="F:glycerophosphodiester phosphodiesterase activity"/>
    <property type="evidence" value="ECO:0007669"/>
    <property type="project" value="TreeGrafter"/>
</dbReference>
<dbReference type="OMA" id="KHHWMTL"/>
<evidence type="ECO:0000256" key="5">
    <source>
        <dbReference type="ARBA" id="ARBA00023239"/>
    </source>
</evidence>
<gene>
    <name evidence="7" type="ORF">HPB48_020100</name>
</gene>
<dbReference type="PANTHER" id="PTHR46320">
    <property type="entry name" value="GLYCEROPHOSPHODIESTER PHOSPHODIESTERASE 1"/>
    <property type="match status" value="1"/>
</dbReference>
<dbReference type="PANTHER" id="PTHR46320:SF1">
    <property type="entry name" value="GLYCEROPHOSPHODIESTER PHOSPHODIESTERASE 1"/>
    <property type="match status" value="1"/>
</dbReference>
<keyword evidence="2" id="KW-0479">Metal-binding</keyword>
<keyword evidence="5" id="KW-0456">Lyase</keyword>
<keyword evidence="8" id="KW-1185">Reference proteome</keyword>
<evidence type="ECO:0000256" key="3">
    <source>
        <dbReference type="ARBA" id="ARBA00022842"/>
    </source>
</evidence>
<organism evidence="7 8">
    <name type="scientific">Haemaphysalis longicornis</name>
    <name type="common">Bush tick</name>
    <dbReference type="NCBI Taxonomy" id="44386"/>
    <lineage>
        <taxon>Eukaryota</taxon>
        <taxon>Metazoa</taxon>
        <taxon>Ecdysozoa</taxon>
        <taxon>Arthropoda</taxon>
        <taxon>Chelicerata</taxon>
        <taxon>Arachnida</taxon>
        <taxon>Acari</taxon>
        <taxon>Parasitiformes</taxon>
        <taxon>Ixodida</taxon>
        <taxon>Ixodoidea</taxon>
        <taxon>Ixodidae</taxon>
        <taxon>Haemaphysalinae</taxon>
        <taxon>Haemaphysalis</taxon>
    </lineage>
</organism>
<reference evidence="7 8" key="1">
    <citation type="journal article" date="2020" name="Cell">
        <title>Large-Scale Comparative Analyses of Tick Genomes Elucidate Their Genetic Diversity and Vector Capacities.</title>
        <authorList>
            <consortium name="Tick Genome and Microbiome Consortium (TIGMIC)"/>
            <person name="Jia N."/>
            <person name="Wang J."/>
            <person name="Shi W."/>
            <person name="Du L."/>
            <person name="Sun Y."/>
            <person name="Zhan W."/>
            <person name="Jiang J.F."/>
            <person name="Wang Q."/>
            <person name="Zhang B."/>
            <person name="Ji P."/>
            <person name="Bell-Sakyi L."/>
            <person name="Cui X.M."/>
            <person name="Yuan T.T."/>
            <person name="Jiang B.G."/>
            <person name="Yang W.F."/>
            <person name="Lam T.T."/>
            <person name="Chang Q.C."/>
            <person name="Ding S.J."/>
            <person name="Wang X.J."/>
            <person name="Zhu J.G."/>
            <person name="Ruan X.D."/>
            <person name="Zhao L."/>
            <person name="Wei J.T."/>
            <person name="Ye R.Z."/>
            <person name="Que T.C."/>
            <person name="Du C.H."/>
            <person name="Zhou Y.H."/>
            <person name="Cheng J.X."/>
            <person name="Dai P.F."/>
            <person name="Guo W.B."/>
            <person name="Han X.H."/>
            <person name="Huang E.J."/>
            <person name="Li L.F."/>
            <person name="Wei W."/>
            <person name="Gao Y.C."/>
            <person name="Liu J.Z."/>
            <person name="Shao H.Z."/>
            <person name="Wang X."/>
            <person name="Wang C.C."/>
            <person name="Yang T.C."/>
            <person name="Huo Q.B."/>
            <person name="Li W."/>
            <person name="Chen H.Y."/>
            <person name="Chen S.E."/>
            <person name="Zhou L.G."/>
            <person name="Ni X.B."/>
            <person name="Tian J.H."/>
            <person name="Sheng Y."/>
            <person name="Liu T."/>
            <person name="Pan Y.S."/>
            <person name="Xia L.Y."/>
            <person name="Li J."/>
            <person name="Zhao F."/>
            <person name="Cao W.C."/>
        </authorList>
    </citation>
    <scope>NUCLEOTIDE SEQUENCE [LARGE SCALE GENOMIC DNA]</scope>
    <source>
        <strain evidence="7">HaeL-2018</strain>
    </source>
</reference>
<dbReference type="GO" id="GO:0070291">
    <property type="term" value="P:N-acylethanolamine metabolic process"/>
    <property type="evidence" value="ECO:0007669"/>
    <property type="project" value="TreeGrafter"/>
</dbReference>
<feature type="domain" description="GP-PDE" evidence="6">
    <location>
        <begin position="78"/>
        <end position="342"/>
    </location>
</feature>
<evidence type="ECO:0000259" key="6">
    <source>
        <dbReference type="PROSITE" id="PS51704"/>
    </source>
</evidence>
<protein>
    <recommendedName>
        <fullName evidence="6">GP-PDE domain-containing protein</fullName>
    </recommendedName>
</protein>
<name>A0A9J6GY03_HAELO</name>
<sequence length="342" mass="37841">MREARTGWPPLNVVSSVAGALSAAFLACAFEQQLMASLYVSAIVLALACYAVQRAAIPRLDDALASEVILGGEPADVPPVYAHRGGGHDAPENTLAAIREAKRNNATGIEVDLSFTLDNVAVLFHDDTLERTTEGSGPLAATTFAALRRLDAASKHPFAERFRGERVPTLDEGVDECVRLGMRLILDVKEFDERAVTLVDELFRKRPELYRRALVASFYPHFVYALRRRNPGVVTALTWRPGFVAFEDVERTRPRHRSLLKHWAALAGDWLLAWALHGGLLPHLTGASAVLVSKNALSAEYVRAWRDQGLHLLAWTPNHPAEKDFLRKVLRLPIITDTLRHA</sequence>
<keyword evidence="3" id="KW-0460">Magnesium</keyword>
<evidence type="ECO:0000256" key="4">
    <source>
        <dbReference type="ARBA" id="ARBA00023157"/>
    </source>
</evidence>
<dbReference type="GO" id="GO:0006580">
    <property type="term" value="P:ethanolamine metabolic process"/>
    <property type="evidence" value="ECO:0007669"/>
    <property type="project" value="TreeGrafter"/>
</dbReference>
<dbReference type="GO" id="GO:0046872">
    <property type="term" value="F:metal ion binding"/>
    <property type="evidence" value="ECO:0007669"/>
    <property type="project" value="UniProtKB-KW"/>
</dbReference>
<evidence type="ECO:0000313" key="8">
    <source>
        <dbReference type="Proteomes" id="UP000821853"/>
    </source>
</evidence>
<dbReference type="Gene3D" id="3.20.20.190">
    <property type="entry name" value="Phosphatidylinositol (PI) phosphodiesterase"/>
    <property type="match status" value="1"/>
</dbReference>